<dbReference type="GeneID" id="57089342"/>
<feature type="region of interest" description="Disordered" evidence="1">
    <location>
        <begin position="1"/>
        <end position="22"/>
    </location>
</feature>
<evidence type="ECO:0000313" key="2">
    <source>
        <dbReference type="EMBL" id="GAN37867.1"/>
    </source>
</evidence>
<sequence>MAEQSENTVTRTQKQEGADAIMDKGYVTERDIPEMMSKTWSEQLLDAVNDELRLRTVTNRTVLQQFHYYMGNGTIIYDPGQLNSEGAKIALQHALGFRK</sequence>
<proteinExistence type="predicted"/>
<evidence type="ECO:0000313" key="3">
    <source>
        <dbReference type="Proteomes" id="UP000032552"/>
    </source>
</evidence>
<dbReference type="AlphaFoldDB" id="A0A0C9QDM7"/>
<dbReference type="RefSeq" id="WP_003563851.1">
    <property type="nucleotide sequence ID" value="NZ_BAYM01000381.1"/>
</dbReference>
<dbReference type="Proteomes" id="UP000032552">
    <property type="component" value="Unassembled WGS sequence"/>
</dbReference>
<comment type="caution">
    <text evidence="2">The sequence shown here is derived from an EMBL/GenBank/DDBJ whole genome shotgun (WGS) entry which is preliminary data.</text>
</comment>
<dbReference type="EMBL" id="BAYM01000381">
    <property type="protein sequence ID" value="GAN37867.1"/>
    <property type="molecule type" value="Genomic_DNA"/>
</dbReference>
<accession>A0A0C9QDM7</accession>
<protein>
    <submittedName>
        <fullName evidence="2">Uncharacterized protein</fullName>
    </submittedName>
</protein>
<organism evidence="2 3">
    <name type="scientific">Lacticaseibacillus paracasei NRIC 0644</name>
    <dbReference type="NCBI Taxonomy" id="1435038"/>
    <lineage>
        <taxon>Bacteria</taxon>
        <taxon>Bacillati</taxon>
        <taxon>Bacillota</taxon>
        <taxon>Bacilli</taxon>
        <taxon>Lactobacillales</taxon>
        <taxon>Lactobacillaceae</taxon>
        <taxon>Lacticaseibacillus</taxon>
    </lineage>
</organism>
<evidence type="ECO:0000256" key="1">
    <source>
        <dbReference type="SAM" id="MobiDB-lite"/>
    </source>
</evidence>
<reference evidence="3" key="1">
    <citation type="submission" date="2014-05" db="EMBL/GenBank/DDBJ databases">
        <title>Whole genome sequencing of Lactobacillus casei NRIC0644.</title>
        <authorList>
            <person name="Atarashi H."/>
            <person name="Yoshida Y."/>
            <person name="Fujimura S."/>
            <person name="Tanaka N."/>
            <person name="Shiwa Y."/>
            <person name="Yoshikawa H."/>
            <person name="Okada S."/>
            <person name="Nakagawa J."/>
        </authorList>
    </citation>
    <scope>NUCLEOTIDE SEQUENCE [LARGE SCALE GENOMIC DNA]</scope>
    <source>
        <strain evidence="3">NRIC0644</strain>
    </source>
</reference>
<name>A0A0C9QDM7_LACPA</name>
<gene>
    <name evidence="2" type="ORF">LC0644_2456</name>
</gene>
<feature type="compositionally biased region" description="Polar residues" evidence="1">
    <location>
        <begin position="1"/>
        <end position="12"/>
    </location>
</feature>